<protein>
    <recommendedName>
        <fullName evidence="4">Ferric uptake regulation protein</fullName>
    </recommendedName>
</protein>
<keyword evidence="3" id="KW-1185">Reference proteome</keyword>
<name>A0ABP8HRC4_9BURK</name>
<feature type="compositionally biased region" description="Low complexity" evidence="1">
    <location>
        <begin position="39"/>
        <end position="48"/>
    </location>
</feature>
<dbReference type="EMBL" id="BAABGJ010000021">
    <property type="protein sequence ID" value="GAA4343069.1"/>
    <property type="molecule type" value="Genomic_DNA"/>
</dbReference>
<sequence length="164" mass="17898">MTPSTGKPSTRHTGARPRTANATARAPRSRVLLTPVPDAGKALAGAAARSKPHPKPKAPMPPLPPLDRIATEIELVELINARLRPASSRRVGLPHAALLRTLDRMEDGAGDVPSIYKALMDGGEPMAMSKVYRVLKVLEEAGVVERRWMLYDGRPRSQYRILRA</sequence>
<dbReference type="RefSeq" id="WP_345538239.1">
    <property type="nucleotide sequence ID" value="NZ_BAABGJ010000021.1"/>
</dbReference>
<dbReference type="InterPro" id="IPR036390">
    <property type="entry name" value="WH_DNA-bd_sf"/>
</dbReference>
<accession>A0ABP8HRC4</accession>
<feature type="region of interest" description="Disordered" evidence="1">
    <location>
        <begin position="1"/>
        <end position="65"/>
    </location>
</feature>
<proteinExistence type="predicted"/>
<comment type="caution">
    <text evidence="2">The sequence shown here is derived from an EMBL/GenBank/DDBJ whole genome shotgun (WGS) entry which is preliminary data.</text>
</comment>
<evidence type="ECO:0000313" key="3">
    <source>
        <dbReference type="Proteomes" id="UP001500975"/>
    </source>
</evidence>
<gene>
    <name evidence="2" type="ORF">GCM10023165_25180</name>
</gene>
<dbReference type="InterPro" id="IPR036388">
    <property type="entry name" value="WH-like_DNA-bd_sf"/>
</dbReference>
<evidence type="ECO:0008006" key="4">
    <source>
        <dbReference type="Google" id="ProtNLM"/>
    </source>
</evidence>
<feature type="compositionally biased region" description="Low complexity" evidence="1">
    <location>
        <begin position="16"/>
        <end position="30"/>
    </location>
</feature>
<dbReference type="Pfam" id="PF01475">
    <property type="entry name" value="FUR"/>
    <property type="match status" value="1"/>
</dbReference>
<dbReference type="SUPFAM" id="SSF46785">
    <property type="entry name" value="Winged helix' DNA-binding domain"/>
    <property type="match status" value="1"/>
</dbReference>
<evidence type="ECO:0000313" key="2">
    <source>
        <dbReference type="EMBL" id="GAA4343069.1"/>
    </source>
</evidence>
<dbReference type="Gene3D" id="1.10.10.10">
    <property type="entry name" value="Winged helix-like DNA-binding domain superfamily/Winged helix DNA-binding domain"/>
    <property type="match status" value="1"/>
</dbReference>
<dbReference type="InterPro" id="IPR002481">
    <property type="entry name" value="FUR"/>
</dbReference>
<reference evidence="3" key="1">
    <citation type="journal article" date="2019" name="Int. J. Syst. Evol. Microbiol.">
        <title>The Global Catalogue of Microorganisms (GCM) 10K type strain sequencing project: providing services to taxonomists for standard genome sequencing and annotation.</title>
        <authorList>
            <consortium name="The Broad Institute Genomics Platform"/>
            <consortium name="The Broad Institute Genome Sequencing Center for Infectious Disease"/>
            <person name="Wu L."/>
            <person name="Ma J."/>
        </authorList>
    </citation>
    <scope>NUCLEOTIDE SEQUENCE [LARGE SCALE GENOMIC DNA]</scope>
    <source>
        <strain evidence="3">JCM 17804</strain>
    </source>
</reference>
<dbReference type="Proteomes" id="UP001500975">
    <property type="component" value="Unassembled WGS sequence"/>
</dbReference>
<evidence type="ECO:0000256" key="1">
    <source>
        <dbReference type="SAM" id="MobiDB-lite"/>
    </source>
</evidence>
<organism evidence="2 3">
    <name type="scientific">Variovorax defluvii</name>
    <dbReference type="NCBI Taxonomy" id="913761"/>
    <lineage>
        <taxon>Bacteria</taxon>
        <taxon>Pseudomonadati</taxon>
        <taxon>Pseudomonadota</taxon>
        <taxon>Betaproteobacteria</taxon>
        <taxon>Burkholderiales</taxon>
        <taxon>Comamonadaceae</taxon>
        <taxon>Variovorax</taxon>
    </lineage>
</organism>